<accession>A0A226ELP8</accession>
<dbReference type="Pfam" id="PF16187">
    <property type="entry name" value="Peptidase_M16_M"/>
    <property type="match status" value="1"/>
</dbReference>
<dbReference type="InterPro" id="IPR050626">
    <property type="entry name" value="Peptidase_M16"/>
</dbReference>
<comment type="caution">
    <text evidence="12">The sequence shown here is derived from an EMBL/GenBank/DDBJ whole genome shotgun (WGS) entry which is preliminary data.</text>
</comment>
<name>A0A226ELP8_FOLCA</name>
<dbReference type="GO" id="GO:0043171">
    <property type="term" value="P:peptide catabolic process"/>
    <property type="evidence" value="ECO:0007669"/>
    <property type="project" value="TreeGrafter"/>
</dbReference>
<evidence type="ECO:0000256" key="1">
    <source>
        <dbReference type="ARBA" id="ARBA00001947"/>
    </source>
</evidence>
<keyword evidence="6" id="KW-0862">Zinc</keyword>
<dbReference type="InterPro" id="IPR007863">
    <property type="entry name" value="Peptidase_M16_C"/>
</dbReference>
<keyword evidence="4" id="KW-0479">Metal-binding</keyword>
<evidence type="ECO:0000256" key="7">
    <source>
        <dbReference type="ARBA" id="ARBA00023049"/>
    </source>
</evidence>
<dbReference type="Pfam" id="PF00675">
    <property type="entry name" value="Peptidase_M16"/>
    <property type="match status" value="1"/>
</dbReference>
<dbReference type="GO" id="GO:0005829">
    <property type="term" value="C:cytosol"/>
    <property type="evidence" value="ECO:0007669"/>
    <property type="project" value="TreeGrafter"/>
</dbReference>
<comment type="cofactor">
    <cofactor evidence="1">
        <name>Zn(2+)</name>
        <dbReference type="ChEBI" id="CHEBI:29105"/>
    </cofactor>
</comment>
<dbReference type="Proteomes" id="UP000198287">
    <property type="component" value="Unassembled WGS sequence"/>
</dbReference>
<proteinExistence type="inferred from homology"/>
<dbReference type="FunFam" id="3.30.830.10:FF:000012">
    <property type="entry name" value="Protease 3"/>
    <property type="match status" value="1"/>
</dbReference>
<reference evidence="12 13" key="1">
    <citation type="submission" date="2015-12" db="EMBL/GenBank/DDBJ databases">
        <title>The genome of Folsomia candida.</title>
        <authorList>
            <person name="Faddeeva A."/>
            <person name="Derks M.F."/>
            <person name="Anvar Y."/>
            <person name="Smit S."/>
            <person name="Van Straalen N."/>
            <person name="Roelofs D."/>
        </authorList>
    </citation>
    <scope>NUCLEOTIDE SEQUENCE [LARGE SCALE GENOMIC DNA]</scope>
    <source>
        <strain evidence="12 13">VU population</strain>
        <tissue evidence="12">Whole body</tissue>
    </source>
</reference>
<dbReference type="EMBL" id="LNIX01000003">
    <property type="protein sequence ID" value="OXA58572.1"/>
    <property type="molecule type" value="Genomic_DNA"/>
</dbReference>
<dbReference type="OrthoDB" id="952271at2759"/>
<organism evidence="12 13">
    <name type="scientific">Folsomia candida</name>
    <name type="common">Springtail</name>
    <dbReference type="NCBI Taxonomy" id="158441"/>
    <lineage>
        <taxon>Eukaryota</taxon>
        <taxon>Metazoa</taxon>
        <taxon>Ecdysozoa</taxon>
        <taxon>Arthropoda</taxon>
        <taxon>Hexapoda</taxon>
        <taxon>Collembola</taxon>
        <taxon>Entomobryomorpha</taxon>
        <taxon>Isotomoidea</taxon>
        <taxon>Isotomidae</taxon>
        <taxon>Proisotominae</taxon>
        <taxon>Folsomia</taxon>
    </lineage>
</organism>
<comment type="similarity">
    <text evidence="2">Belongs to the peptidase M16 family.</text>
</comment>
<dbReference type="PANTHER" id="PTHR43690">
    <property type="entry name" value="NARDILYSIN"/>
    <property type="match status" value="1"/>
</dbReference>
<feature type="domain" description="Peptidase M16 C-terminal" evidence="9">
    <location>
        <begin position="203"/>
        <end position="380"/>
    </location>
</feature>
<protein>
    <submittedName>
        <fullName evidence="12">Insulin-degrading enzyme</fullName>
    </submittedName>
</protein>
<dbReference type="GO" id="GO:0004222">
    <property type="term" value="F:metalloendopeptidase activity"/>
    <property type="evidence" value="ECO:0007669"/>
    <property type="project" value="TreeGrafter"/>
</dbReference>
<keyword evidence="5" id="KW-0378">Hydrolase</keyword>
<dbReference type="PANTHER" id="PTHR43690:SF18">
    <property type="entry name" value="INSULIN-DEGRADING ENZYME-RELATED"/>
    <property type="match status" value="1"/>
</dbReference>
<dbReference type="AlphaFoldDB" id="A0A226ELP8"/>
<dbReference type="FunFam" id="3.30.830.10:FF:000005">
    <property type="entry name" value="nardilysin isoform X1"/>
    <property type="match status" value="1"/>
</dbReference>
<dbReference type="GO" id="GO:0051603">
    <property type="term" value="P:proteolysis involved in protein catabolic process"/>
    <property type="evidence" value="ECO:0007669"/>
    <property type="project" value="TreeGrafter"/>
</dbReference>
<dbReference type="SUPFAM" id="SSF63411">
    <property type="entry name" value="LuxS/MPP-like metallohydrolase"/>
    <property type="match status" value="4"/>
</dbReference>
<evidence type="ECO:0000256" key="3">
    <source>
        <dbReference type="ARBA" id="ARBA00022670"/>
    </source>
</evidence>
<evidence type="ECO:0000313" key="12">
    <source>
        <dbReference type="EMBL" id="OXA58572.1"/>
    </source>
</evidence>
<keyword evidence="7" id="KW-0482">Metalloprotease</keyword>
<dbReference type="GO" id="GO:0005739">
    <property type="term" value="C:mitochondrion"/>
    <property type="evidence" value="ECO:0007669"/>
    <property type="project" value="TreeGrafter"/>
</dbReference>
<evidence type="ECO:0000259" key="9">
    <source>
        <dbReference type="Pfam" id="PF05193"/>
    </source>
</evidence>
<dbReference type="InterPro" id="IPR054734">
    <property type="entry name" value="PqqF-like_C_4"/>
</dbReference>
<dbReference type="InterPro" id="IPR011765">
    <property type="entry name" value="Pept_M16_N"/>
</dbReference>
<evidence type="ECO:0000313" key="13">
    <source>
        <dbReference type="Proteomes" id="UP000198287"/>
    </source>
</evidence>
<dbReference type="InterPro" id="IPR011249">
    <property type="entry name" value="Metalloenz_LuxS/M16"/>
</dbReference>
<dbReference type="Gene3D" id="3.30.830.10">
    <property type="entry name" value="Metalloenzyme, LuxS/M16 peptidase-like"/>
    <property type="match status" value="4"/>
</dbReference>
<feature type="domain" description="Peptidase M16 N-terminal" evidence="8">
    <location>
        <begin position="36"/>
        <end position="174"/>
    </location>
</feature>
<dbReference type="GO" id="GO:0046872">
    <property type="term" value="F:metal ion binding"/>
    <property type="evidence" value="ECO:0007669"/>
    <property type="project" value="UniProtKB-KW"/>
</dbReference>
<dbReference type="Pfam" id="PF22456">
    <property type="entry name" value="PqqF-like_C_4"/>
    <property type="match status" value="1"/>
</dbReference>
<feature type="domain" description="Peptidase M16 middle/third" evidence="10">
    <location>
        <begin position="385"/>
        <end position="671"/>
    </location>
</feature>
<evidence type="ECO:0000259" key="8">
    <source>
        <dbReference type="Pfam" id="PF00675"/>
    </source>
</evidence>
<evidence type="ECO:0000259" key="10">
    <source>
        <dbReference type="Pfam" id="PF16187"/>
    </source>
</evidence>
<dbReference type="Pfam" id="PF05193">
    <property type="entry name" value="Peptidase_M16_C"/>
    <property type="match status" value="1"/>
</dbReference>
<sequence length="983" mass="112730">MKHQHKNPLVAEYHDIIKPDSDNKNYRGLVLVNKLKVLLTSDPTAEKAAASMSVAVGSMNDPPHVPGLAHLCEHMLFIETTKTNGGKGYSKFISENGGGCNAFTTRDQTNYYFDIAASAFNDALTRFSKFFTTPPEFPDNALQQELKIVTSEHENKLTNEAWRKMAVEAVTAKPGHPFGQFSTGNEETLWVEPNAQGINVLECLRNFHSQFYSASIMSLVVLSKEPLDYLEELVVNLFSGVKNLNIATPSWPNNPYGPVECQKWIDIVPLSEVRDLYVCFPMPDSRPWFKTFPHGYLTNLLGHKGPGSVFSLLSRNEWVNNTYLNSSVPGRGFGYLTIGLTLTVEGLKHVEEIVEIVFSYIGMLQSKGPQKYFWQELKDILKIQFDFIDCESGIDFVQRTSNLLHVYPMSEILTIGYILDNFDEGVIKKFLSSLTPEFCRIMVVAKKNDAIATQTEKWYGVKYQVQPINPSLINKWKEACTDSSKYAKQMTHPPKNLFIPTKFDLKYIPQPEMQTEPRRISQDQLIKAWFYQDCDLTVPKAFIRFELYSFLPMVDPFTYNCNHILSMMFKESIAEELYSAILAGLNYTIKGTMYGMEITVDGYDERLTVLTETILQRLLDFDPNSNMFKAKLESYENGLINSSNLQPYTQIPYYFSLLTREKRFTDEELLTSLKELTADAIPEYHKLFMKRLNLECLIYGNLSENEAIHCCVKWKAKFQNFGTKPLIPSQSIRLREVQLPAGTSWVYKKMLGNENQRSCCAVLFQVGSRRLEDNVLLELFDQVIYEPCFNQLRNQEQLGYIVRSSVRKSNGTQGLLIIVQGLLKPQLVHARIESFFNNLKGCLQAMQEDILTRHKSAVALRKTDLPKKLLTRANRLWNHEIYTREYNFTRNKDEIMFLQTLDANHLISFYNKYFNPASEDRKCISIYLESPTSQGTNPTIRNNSLGTLILHQEITDVTDWKSNMTLSPLFPILKSKNDTKTLR</sequence>
<evidence type="ECO:0000256" key="5">
    <source>
        <dbReference type="ARBA" id="ARBA00022801"/>
    </source>
</evidence>
<dbReference type="STRING" id="158441.A0A226ELP8"/>
<evidence type="ECO:0000256" key="2">
    <source>
        <dbReference type="ARBA" id="ARBA00007261"/>
    </source>
</evidence>
<evidence type="ECO:0000259" key="11">
    <source>
        <dbReference type="Pfam" id="PF22456"/>
    </source>
</evidence>
<evidence type="ECO:0000256" key="6">
    <source>
        <dbReference type="ARBA" id="ARBA00022833"/>
    </source>
</evidence>
<keyword evidence="13" id="KW-1185">Reference proteome</keyword>
<feature type="domain" description="Coenzyme PQQ synthesis protein F-like C-terminal lobe" evidence="11">
    <location>
        <begin position="779"/>
        <end position="877"/>
    </location>
</feature>
<dbReference type="InterPro" id="IPR032632">
    <property type="entry name" value="Peptidase_M16_M"/>
</dbReference>
<dbReference type="OMA" id="LQSDCWR"/>
<gene>
    <name evidence="12" type="ORF">Fcan01_07252</name>
</gene>
<keyword evidence="3" id="KW-0645">Protease</keyword>
<evidence type="ECO:0000256" key="4">
    <source>
        <dbReference type="ARBA" id="ARBA00022723"/>
    </source>
</evidence>